<dbReference type="OrthoDB" id="667524at2"/>
<evidence type="ECO:0000313" key="2">
    <source>
        <dbReference type="Proteomes" id="UP000006054"/>
    </source>
</evidence>
<name>I4AKY3_BERLS</name>
<keyword evidence="2" id="KW-1185">Reference proteome</keyword>
<gene>
    <name evidence="1" type="ordered locus">Fleli_2241</name>
</gene>
<protein>
    <recommendedName>
        <fullName evidence="3">RHS repeat-associated core domain protein</fullName>
    </recommendedName>
</protein>
<dbReference type="AlphaFoldDB" id="I4AKY3"/>
<dbReference type="STRING" id="880071.Fleli_2241"/>
<accession>I4AKY3</accession>
<dbReference type="RefSeq" id="WP_014798064.1">
    <property type="nucleotide sequence ID" value="NC_018018.1"/>
</dbReference>
<dbReference type="KEGG" id="fli:Fleli_2241"/>
<sequence precursor="true">MFGDSSFVLMTEKEKEGKHSLKIENKNIAKIELDLYLGRMRIFDDRGILIKENFLNTDDFARFLSIDRFASKYPSNSPYGYAANNPVFYVDVNGDSLGFHDTHQDLVNDFESLIVGNFNQHVKVLKSQDGSFIGLEKVANKEAGKYFAAEDGVNQDAFDILHSHLKEGKMTVQLINEQNEDNTKVIFGSFTDQIFDISDFAVVGGRTDRINTRSSIIHEVTEQYAKQVLNMNEYKDAHQYGYNQEVSTYSGGFVPDIDRTDEGGYYERLIEKNGKYSFTDKMRYNFKYEYVNKGNELGKKLIGVEYVDEK</sequence>
<organism evidence="1 2">
    <name type="scientific">Bernardetia litoralis (strain ATCC 23117 / DSM 6794 / NBRC 15988 / NCIMB 1366 / Fx l1 / Sio-4)</name>
    <name type="common">Flexibacter litoralis</name>
    <dbReference type="NCBI Taxonomy" id="880071"/>
    <lineage>
        <taxon>Bacteria</taxon>
        <taxon>Pseudomonadati</taxon>
        <taxon>Bacteroidota</taxon>
        <taxon>Cytophagia</taxon>
        <taxon>Cytophagales</taxon>
        <taxon>Bernardetiaceae</taxon>
        <taxon>Bernardetia</taxon>
    </lineage>
</organism>
<dbReference type="Gene3D" id="2.180.10.10">
    <property type="entry name" value="RHS repeat-associated core"/>
    <property type="match status" value="1"/>
</dbReference>
<proteinExistence type="predicted"/>
<evidence type="ECO:0008006" key="3">
    <source>
        <dbReference type="Google" id="ProtNLM"/>
    </source>
</evidence>
<dbReference type="Proteomes" id="UP000006054">
    <property type="component" value="Chromosome"/>
</dbReference>
<dbReference type="HOGENOM" id="CLU_896440_0_0_10"/>
<evidence type="ECO:0000313" key="1">
    <source>
        <dbReference type="EMBL" id="AFM04618.1"/>
    </source>
</evidence>
<reference evidence="2" key="1">
    <citation type="submission" date="2012-06" db="EMBL/GenBank/DDBJ databases">
        <title>The complete genome of Flexibacter litoralis DSM 6794.</title>
        <authorList>
            <person name="Lucas S."/>
            <person name="Copeland A."/>
            <person name="Lapidus A."/>
            <person name="Glavina del Rio T."/>
            <person name="Dalin E."/>
            <person name="Tice H."/>
            <person name="Bruce D."/>
            <person name="Goodwin L."/>
            <person name="Pitluck S."/>
            <person name="Peters L."/>
            <person name="Ovchinnikova G."/>
            <person name="Lu M."/>
            <person name="Kyrpides N."/>
            <person name="Mavromatis K."/>
            <person name="Ivanova N."/>
            <person name="Brettin T."/>
            <person name="Detter J.C."/>
            <person name="Han C."/>
            <person name="Larimer F."/>
            <person name="Land M."/>
            <person name="Hauser L."/>
            <person name="Markowitz V."/>
            <person name="Cheng J.-F."/>
            <person name="Hugenholtz P."/>
            <person name="Woyke T."/>
            <person name="Wu D."/>
            <person name="Spring S."/>
            <person name="Lang E."/>
            <person name="Kopitz M."/>
            <person name="Brambilla E."/>
            <person name="Klenk H.-P."/>
            <person name="Eisen J.A."/>
        </authorList>
    </citation>
    <scope>NUCLEOTIDE SEQUENCE [LARGE SCALE GENOMIC DNA]</scope>
    <source>
        <strain evidence="2">ATCC 23117 / DSM 6794 / NBRC 15988 / NCIMB 1366 / Sio-4</strain>
    </source>
</reference>
<dbReference type="EMBL" id="CP003345">
    <property type="protein sequence ID" value="AFM04618.1"/>
    <property type="molecule type" value="Genomic_DNA"/>
</dbReference>